<dbReference type="Gene3D" id="1.10.150.320">
    <property type="entry name" value="Photosystem II 12 kDa extrinsic protein"/>
    <property type="match status" value="1"/>
</dbReference>
<dbReference type="InterPro" id="IPR003583">
    <property type="entry name" value="Hlx-hairpin-Hlx_DNA-bd_motif"/>
</dbReference>
<dbReference type="InterPro" id="IPR010994">
    <property type="entry name" value="RuvA_2-like"/>
</dbReference>
<dbReference type="EMBL" id="ANIN01000001">
    <property type="protein sequence ID" value="ELA09246.1"/>
    <property type="molecule type" value="Genomic_DNA"/>
</dbReference>
<evidence type="ECO:0000259" key="1">
    <source>
        <dbReference type="SMART" id="SM00278"/>
    </source>
</evidence>
<organism evidence="2 3">
    <name type="scientific">Moraxella macacae 0408225</name>
    <dbReference type="NCBI Taxonomy" id="1230338"/>
    <lineage>
        <taxon>Bacteria</taxon>
        <taxon>Pseudomonadati</taxon>
        <taxon>Pseudomonadota</taxon>
        <taxon>Gammaproteobacteria</taxon>
        <taxon>Moraxellales</taxon>
        <taxon>Moraxellaceae</taxon>
        <taxon>Moraxella</taxon>
    </lineage>
</organism>
<dbReference type="PATRIC" id="fig|1230338.3.peg.553"/>
<dbReference type="SMART" id="SM00278">
    <property type="entry name" value="HhH1"/>
    <property type="match status" value="2"/>
</dbReference>
<gene>
    <name evidence="2" type="ORF">MOMA_02535</name>
</gene>
<dbReference type="Proteomes" id="UP000023795">
    <property type="component" value="Unassembled WGS sequence"/>
</dbReference>
<name>L2F911_9GAMM</name>
<dbReference type="GO" id="GO:0006281">
    <property type="term" value="P:DNA repair"/>
    <property type="evidence" value="ECO:0007669"/>
    <property type="project" value="InterPro"/>
</dbReference>
<dbReference type="STRING" id="1230338.MOMA_02535"/>
<dbReference type="InterPro" id="IPR004509">
    <property type="entry name" value="Competence_ComEA_HhH"/>
</dbReference>
<dbReference type="PANTHER" id="PTHR21180">
    <property type="entry name" value="ENDONUCLEASE/EXONUCLEASE/PHOSPHATASE FAMILY DOMAIN-CONTAINING PROTEIN 1"/>
    <property type="match status" value="1"/>
</dbReference>
<dbReference type="SUPFAM" id="SSF47781">
    <property type="entry name" value="RuvA domain 2-like"/>
    <property type="match status" value="1"/>
</dbReference>
<sequence length="169" mass="18729">MEMSKTNMSVDKRSCNKIFTKLLFFTRLVFFTMLFLMANTPSFAHTCTQTLSPEQAFLAIKQNPKNSPKHHDLTTSSLSTNSLSTNPAVVQNTATYPPPIANFPNRININTANEAELTKLKGIGASKAQNIILYRNSFGKFNHVDDLAKVKGIGKATVDKNRHLISVTP</sequence>
<dbReference type="NCBIfam" id="TIGR00426">
    <property type="entry name" value="competence protein ComEA helix-hairpin-helix repeat region"/>
    <property type="match status" value="1"/>
</dbReference>
<evidence type="ECO:0000313" key="3">
    <source>
        <dbReference type="Proteomes" id="UP000023795"/>
    </source>
</evidence>
<comment type="caution">
    <text evidence="2">The sequence shown here is derived from an EMBL/GenBank/DDBJ whole genome shotgun (WGS) entry which is preliminary data.</text>
</comment>
<dbReference type="Pfam" id="PF12836">
    <property type="entry name" value="HHH_3"/>
    <property type="match status" value="1"/>
</dbReference>
<dbReference type="GO" id="GO:0015627">
    <property type="term" value="C:type II protein secretion system complex"/>
    <property type="evidence" value="ECO:0007669"/>
    <property type="project" value="TreeGrafter"/>
</dbReference>
<dbReference type="AlphaFoldDB" id="L2F911"/>
<dbReference type="InterPro" id="IPR051675">
    <property type="entry name" value="Endo/Exo/Phosphatase_dom_1"/>
</dbReference>
<proteinExistence type="predicted"/>
<protein>
    <submittedName>
        <fullName evidence="2">Helix-hairpin-helix repeat-containing competence protein ComEA</fullName>
    </submittedName>
</protein>
<reference evidence="2 3" key="1">
    <citation type="journal article" date="2013" name="Genome Announc.">
        <title>Genome Sequence of Moraxella macacae 0408225, a Novel Bacterial Species Isolated from a Cynomolgus Macaque with Epistaxis.</title>
        <authorList>
            <person name="Ladner J.T."/>
            <person name="Whitehouse C.A."/>
            <person name="Koroleva G.I."/>
            <person name="Palacios G.F."/>
        </authorList>
    </citation>
    <scope>NUCLEOTIDE SEQUENCE [LARGE SCALE GENOMIC DNA]</scope>
    <source>
        <strain evidence="2 3">0408225</strain>
    </source>
</reference>
<dbReference type="GO" id="GO:0015628">
    <property type="term" value="P:protein secretion by the type II secretion system"/>
    <property type="evidence" value="ECO:0007669"/>
    <property type="project" value="TreeGrafter"/>
</dbReference>
<evidence type="ECO:0000313" key="2">
    <source>
        <dbReference type="EMBL" id="ELA09246.1"/>
    </source>
</evidence>
<feature type="domain" description="Helix-hairpin-helix DNA-binding motif class 1" evidence="1">
    <location>
        <begin position="145"/>
        <end position="164"/>
    </location>
</feature>
<feature type="domain" description="Helix-hairpin-helix DNA-binding motif class 1" evidence="1">
    <location>
        <begin position="115"/>
        <end position="134"/>
    </location>
</feature>
<accession>L2F911</accession>
<dbReference type="eggNOG" id="COG1555">
    <property type="taxonomic scope" value="Bacteria"/>
</dbReference>
<dbReference type="PANTHER" id="PTHR21180:SF32">
    <property type="entry name" value="ENDONUCLEASE_EXONUCLEASE_PHOSPHATASE FAMILY DOMAIN-CONTAINING PROTEIN 1"/>
    <property type="match status" value="1"/>
</dbReference>
<dbReference type="GO" id="GO:0003677">
    <property type="term" value="F:DNA binding"/>
    <property type="evidence" value="ECO:0007669"/>
    <property type="project" value="InterPro"/>
</dbReference>
<keyword evidence="3" id="KW-1185">Reference proteome</keyword>